<accession>A0ABR6ZUS1</accession>
<keyword evidence="1" id="KW-0488">Methylation</keyword>
<dbReference type="InterPro" id="IPR024478">
    <property type="entry name" value="HlyB_4HB_MCP"/>
</dbReference>
<evidence type="ECO:0000256" key="2">
    <source>
        <dbReference type="ARBA" id="ARBA00029447"/>
    </source>
</evidence>
<feature type="transmembrane region" description="Helical" evidence="4">
    <location>
        <begin position="12"/>
        <end position="34"/>
    </location>
</feature>
<feature type="domain" description="Methyl-accepting transducer" evidence="5">
    <location>
        <begin position="272"/>
        <end position="501"/>
    </location>
</feature>
<dbReference type="InterPro" id="IPR004090">
    <property type="entry name" value="Chemotax_Me-accpt_rcpt"/>
</dbReference>
<dbReference type="PRINTS" id="PR00260">
    <property type="entry name" value="CHEMTRNSDUCR"/>
</dbReference>
<keyword evidence="4" id="KW-1133">Transmembrane helix</keyword>
<keyword evidence="3" id="KW-0807">Transducer</keyword>
<dbReference type="SMART" id="SM00304">
    <property type="entry name" value="HAMP"/>
    <property type="match status" value="1"/>
</dbReference>
<comment type="caution">
    <text evidence="7">The sequence shown here is derived from an EMBL/GenBank/DDBJ whole genome shotgun (WGS) entry which is preliminary data.</text>
</comment>
<evidence type="ECO:0000256" key="4">
    <source>
        <dbReference type="SAM" id="Phobius"/>
    </source>
</evidence>
<proteinExistence type="inferred from homology"/>
<dbReference type="RefSeq" id="WP_186948544.1">
    <property type="nucleotide sequence ID" value="NZ_JACOGF010000009.1"/>
</dbReference>
<dbReference type="Pfam" id="PF00672">
    <property type="entry name" value="HAMP"/>
    <property type="match status" value="1"/>
</dbReference>
<organism evidence="7 8">
    <name type="scientific">Undibacterium hunanense</name>
    <dbReference type="NCBI Taxonomy" id="2762292"/>
    <lineage>
        <taxon>Bacteria</taxon>
        <taxon>Pseudomonadati</taxon>
        <taxon>Pseudomonadota</taxon>
        <taxon>Betaproteobacteria</taxon>
        <taxon>Burkholderiales</taxon>
        <taxon>Oxalobacteraceae</taxon>
        <taxon>Undibacterium</taxon>
    </lineage>
</organism>
<dbReference type="InterPro" id="IPR047347">
    <property type="entry name" value="YvaQ-like_sensor"/>
</dbReference>
<dbReference type="InterPro" id="IPR003660">
    <property type="entry name" value="HAMP_dom"/>
</dbReference>
<evidence type="ECO:0000259" key="5">
    <source>
        <dbReference type="PROSITE" id="PS50111"/>
    </source>
</evidence>
<dbReference type="SMART" id="SM00283">
    <property type="entry name" value="MA"/>
    <property type="match status" value="1"/>
</dbReference>
<sequence>MLNKYIKNWKIGHRLGLGFGFVILLMLTLTVTGFTQLGRVNQGVNLVVKEVYPKTAVANRIKSDLDHIARSLRSLLLLSTLDERKLEQAAIDKAARQIDLDLAKFGKLASSDEEKKRLQAVLAAKQRYQPVLDKFLKLVADNEVEQAKDLVLPEIAPLQDQYFAALDQLVAWQAGLMERSGSDAASISGAAQVLMIILLAIAGVVAILIAVITTRTITSSLNAAILVAESVAGGDLRAEIEVRNNDETGKLLASLNQMSQSLISTVGQVRQSSEKIGTASREIANGNLDLSNRTEQQASGLQETAASMEQLTATVGQNAENAAQAHQLADKAFQHAGKGGKVIQQVEQTMGAIKSSSNKIVDIIGVIDGIAFQTNILALNAAVEAARAGENGRGFAVVAAEVRNLSQRSASAAKEIKALIADSVGQVDAGGKLVLEASATMQDIVASVQHVANIISEISSASREQNTGILQVNHAISMMDEMTQQNAALVEEAAAAAKSMQEEAEILVHTVAVFKLEKFRQAVPVLARPVPVLAIS</sequence>
<keyword evidence="8" id="KW-1185">Reference proteome</keyword>
<reference evidence="7 8" key="1">
    <citation type="submission" date="2020-08" db="EMBL/GenBank/DDBJ databases">
        <title>Novel species isolated from subtropical streams in China.</title>
        <authorList>
            <person name="Lu H."/>
        </authorList>
    </citation>
    <scope>NUCLEOTIDE SEQUENCE [LARGE SCALE GENOMIC DNA]</scope>
    <source>
        <strain evidence="7 8">CY18W</strain>
    </source>
</reference>
<dbReference type="Gene3D" id="1.10.287.950">
    <property type="entry name" value="Methyl-accepting chemotaxis protein"/>
    <property type="match status" value="1"/>
</dbReference>
<dbReference type="Pfam" id="PF12729">
    <property type="entry name" value="4HB_MCP_1"/>
    <property type="match status" value="1"/>
</dbReference>
<keyword evidence="4" id="KW-0812">Transmembrane</keyword>
<dbReference type="PROSITE" id="PS50111">
    <property type="entry name" value="CHEMOTAXIS_TRANSDUC_2"/>
    <property type="match status" value="1"/>
</dbReference>
<dbReference type="InterPro" id="IPR004089">
    <property type="entry name" value="MCPsignal_dom"/>
</dbReference>
<evidence type="ECO:0000259" key="6">
    <source>
        <dbReference type="PROSITE" id="PS50885"/>
    </source>
</evidence>
<feature type="transmembrane region" description="Helical" evidence="4">
    <location>
        <begin position="189"/>
        <end position="212"/>
    </location>
</feature>
<comment type="similarity">
    <text evidence="2">Belongs to the methyl-accepting chemotaxis (MCP) protein family.</text>
</comment>
<gene>
    <name evidence="7" type="ORF">H8L32_17430</name>
</gene>
<dbReference type="EMBL" id="JACOGF010000009">
    <property type="protein sequence ID" value="MBC3919275.1"/>
    <property type="molecule type" value="Genomic_DNA"/>
</dbReference>
<dbReference type="CDD" id="cd11386">
    <property type="entry name" value="MCP_signal"/>
    <property type="match status" value="1"/>
</dbReference>
<dbReference type="CDD" id="cd19411">
    <property type="entry name" value="MCP2201-like_sensor"/>
    <property type="match status" value="1"/>
</dbReference>
<keyword evidence="4" id="KW-0472">Membrane</keyword>
<dbReference type="PANTHER" id="PTHR43531:SF14">
    <property type="entry name" value="METHYL-ACCEPTING CHEMOTAXIS PROTEIN I-RELATED"/>
    <property type="match status" value="1"/>
</dbReference>
<evidence type="ECO:0000313" key="8">
    <source>
        <dbReference type="Proteomes" id="UP000650424"/>
    </source>
</evidence>
<protein>
    <submittedName>
        <fullName evidence="7">MCP four helix bundle domain-containing protein</fullName>
    </submittedName>
</protein>
<evidence type="ECO:0000313" key="7">
    <source>
        <dbReference type="EMBL" id="MBC3919275.1"/>
    </source>
</evidence>
<evidence type="ECO:0000256" key="3">
    <source>
        <dbReference type="PROSITE-ProRule" id="PRU00284"/>
    </source>
</evidence>
<dbReference type="PANTHER" id="PTHR43531">
    <property type="entry name" value="PROTEIN ICFG"/>
    <property type="match status" value="1"/>
</dbReference>
<dbReference type="Pfam" id="PF00015">
    <property type="entry name" value="MCPsignal"/>
    <property type="match status" value="1"/>
</dbReference>
<dbReference type="InterPro" id="IPR051310">
    <property type="entry name" value="MCP_chemotaxis"/>
</dbReference>
<feature type="domain" description="HAMP" evidence="6">
    <location>
        <begin position="215"/>
        <end position="267"/>
    </location>
</feature>
<dbReference type="PROSITE" id="PS50885">
    <property type="entry name" value="HAMP"/>
    <property type="match status" value="1"/>
</dbReference>
<name>A0ABR6ZUS1_9BURK</name>
<dbReference type="Proteomes" id="UP000650424">
    <property type="component" value="Unassembled WGS sequence"/>
</dbReference>
<evidence type="ECO:0000256" key="1">
    <source>
        <dbReference type="ARBA" id="ARBA00022481"/>
    </source>
</evidence>
<dbReference type="CDD" id="cd06225">
    <property type="entry name" value="HAMP"/>
    <property type="match status" value="1"/>
</dbReference>
<dbReference type="SUPFAM" id="SSF58104">
    <property type="entry name" value="Methyl-accepting chemotaxis protein (MCP) signaling domain"/>
    <property type="match status" value="1"/>
</dbReference>